<organism evidence="2 3">
    <name type="scientific">Petrimonas mucosa</name>
    <dbReference type="NCBI Taxonomy" id="1642646"/>
    <lineage>
        <taxon>Bacteria</taxon>
        <taxon>Pseudomonadati</taxon>
        <taxon>Bacteroidota</taxon>
        <taxon>Bacteroidia</taxon>
        <taxon>Bacteroidales</taxon>
        <taxon>Dysgonomonadaceae</taxon>
        <taxon>Petrimonas</taxon>
    </lineage>
</organism>
<feature type="domain" description="M23ase beta-sheet core" evidence="1">
    <location>
        <begin position="177"/>
        <end position="212"/>
    </location>
</feature>
<evidence type="ECO:0000313" key="2">
    <source>
        <dbReference type="EMBL" id="SCM59108.1"/>
    </source>
</evidence>
<keyword evidence="3" id="KW-1185">Reference proteome</keyword>
<dbReference type="Proteomes" id="UP000178485">
    <property type="component" value="Chromosome i"/>
</dbReference>
<dbReference type="Pfam" id="PF01551">
    <property type="entry name" value="Peptidase_M23"/>
    <property type="match status" value="2"/>
</dbReference>
<dbReference type="KEGG" id="pmuc:ING2E5A_2298"/>
<dbReference type="STRING" id="1642646.ING2E5A_2298"/>
<dbReference type="Gene3D" id="2.70.70.10">
    <property type="entry name" value="Glucose Permease (Domain IIA)"/>
    <property type="match status" value="1"/>
</dbReference>
<sequence length="608" mass="68963">MSHFRTTKWYRIPCPQRAIPRISGSRLLEFSAFILKFAQQTQFMKPKRRTLYFSFLFLLALTSASAQSYTSPLNVTPALSANFGELRSNHFHSGIDFKTEQAVNKPVLAIDDGYISRISVSPGGYGLALYIEHPTGHTSVYAHLNSFSPQIADYVKEKQYEQESYRVELYPEPGLLEIKKGQQIGLSGNTGSSGGPHLHFEIRDTPSQDPLDPLLFYSPIIPDTQNPDIRGIAFYPVTGKGAVNGSNTPLRLGISKSKSGQPMALSRPIDAWGRIGIGVRAYDRMNGQSNIYGVKHVRLYVDEKLVFSSTIDRFPFSKSRMLNSFIDYETWRKEGSFFMRSFVEPGNTLGFYNSTGNGYIDIDEERDYRMRYELEDHHGNILVYPFLVRGKQQSISPPPMCETFMPWTLHNRIMNVDFMLDIPPGNLYNNVCFSYRKSASTAYYSDIHQVNSSPVPLHHRATLWIKLTADTLDNRRQYGIVEVSESGRSSWIGGVYKGGGMETSIYELGRRYAVDRDTVPPMISPVNPEKWVNGRRIEIRLTDDKSGVSSFRGTINGKFILFSHDMKSSLYTYIFDDSRLEKGKSQEFHFVATDGAGNIAEYGYSFEY</sequence>
<evidence type="ECO:0000259" key="1">
    <source>
        <dbReference type="Pfam" id="PF01551"/>
    </source>
</evidence>
<dbReference type="PANTHER" id="PTHR21666">
    <property type="entry name" value="PEPTIDASE-RELATED"/>
    <property type="match status" value="1"/>
</dbReference>
<dbReference type="InterPro" id="IPR016047">
    <property type="entry name" value="M23ase_b-sheet_dom"/>
</dbReference>
<dbReference type="SUPFAM" id="SSF51261">
    <property type="entry name" value="Duplicated hybrid motif"/>
    <property type="match status" value="1"/>
</dbReference>
<protein>
    <recommendedName>
        <fullName evidence="1">M23ase beta-sheet core domain-containing protein</fullName>
    </recommendedName>
</protein>
<feature type="domain" description="M23ase beta-sheet core" evidence="1">
    <location>
        <begin position="91"/>
        <end position="159"/>
    </location>
</feature>
<dbReference type="EMBL" id="LT608328">
    <property type="protein sequence ID" value="SCM59108.1"/>
    <property type="molecule type" value="Genomic_DNA"/>
</dbReference>
<reference evidence="2 3" key="1">
    <citation type="submission" date="2016-08" db="EMBL/GenBank/DDBJ databases">
        <authorList>
            <person name="Seilhamer J.J."/>
        </authorList>
    </citation>
    <scope>NUCLEOTIDE SEQUENCE [LARGE SCALE GENOMIC DNA]</scope>
    <source>
        <strain evidence="2">ING2-E5A</strain>
    </source>
</reference>
<proteinExistence type="predicted"/>
<dbReference type="CDD" id="cd12797">
    <property type="entry name" value="M23_peptidase"/>
    <property type="match status" value="1"/>
</dbReference>
<name>A0A1G4G9B8_9BACT</name>
<dbReference type="AlphaFoldDB" id="A0A1G4G9B8"/>
<gene>
    <name evidence="2" type="ORF">ING2E5A_2298</name>
</gene>
<dbReference type="InterPro" id="IPR050570">
    <property type="entry name" value="Cell_wall_metabolism_enzyme"/>
</dbReference>
<evidence type="ECO:0000313" key="3">
    <source>
        <dbReference type="Proteomes" id="UP000178485"/>
    </source>
</evidence>
<dbReference type="InterPro" id="IPR011055">
    <property type="entry name" value="Dup_hybrid_motif"/>
</dbReference>
<dbReference type="GO" id="GO:0004222">
    <property type="term" value="F:metalloendopeptidase activity"/>
    <property type="evidence" value="ECO:0007669"/>
    <property type="project" value="TreeGrafter"/>
</dbReference>
<dbReference type="PANTHER" id="PTHR21666:SF285">
    <property type="entry name" value="M23 FAMILY METALLOPEPTIDASE"/>
    <property type="match status" value="1"/>
</dbReference>
<accession>A0A1G4G9B8</accession>